<dbReference type="Proteomes" id="UP000095284">
    <property type="component" value="Unplaced"/>
</dbReference>
<dbReference type="Proteomes" id="UP000582659">
    <property type="component" value="Unassembled WGS sequence"/>
</dbReference>
<reference evidence="6" key="1">
    <citation type="submission" date="2016-11" db="UniProtKB">
        <authorList>
            <consortium name="WormBaseParasite"/>
        </authorList>
    </citation>
    <scope>IDENTIFICATION</scope>
</reference>
<reference evidence="3" key="2">
    <citation type="submission" date="2020-08" db="EMBL/GenBank/DDBJ databases">
        <authorList>
            <person name="Kikuchi T."/>
        </authorList>
    </citation>
    <scope>NUCLEOTIDE SEQUENCE</scope>
    <source>
        <strain evidence="2">Ka4C1</strain>
    </source>
</reference>
<evidence type="ECO:0000313" key="6">
    <source>
        <dbReference type="WBParaSite" id="BXY_1710100.1"/>
    </source>
</evidence>
<dbReference type="WBParaSite" id="BXY_1710100.1">
    <property type="protein sequence ID" value="BXY_1710100.1"/>
    <property type="gene ID" value="BXY_1710100"/>
</dbReference>
<evidence type="ECO:0000313" key="4">
    <source>
        <dbReference type="Proteomes" id="UP000095284"/>
    </source>
</evidence>
<evidence type="ECO:0000313" key="3">
    <source>
        <dbReference type="EMBL" id="CAG9101654.1"/>
    </source>
</evidence>
<dbReference type="Proteomes" id="UP000659654">
    <property type="component" value="Unassembled WGS sequence"/>
</dbReference>
<organism evidence="4 6">
    <name type="scientific">Bursaphelenchus xylophilus</name>
    <name type="common">Pinewood nematode worm</name>
    <name type="synonym">Aphelenchoides xylophilus</name>
    <dbReference type="NCBI Taxonomy" id="6326"/>
    <lineage>
        <taxon>Eukaryota</taxon>
        <taxon>Metazoa</taxon>
        <taxon>Ecdysozoa</taxon>
        <taxon>Nematoda</taxon>
        <taxon>Chromadorea</taxon>
        <taxon>Rhabditida</taxon>
        <taxon>Tylenchina</taxon>
        <taxon>Tylenchomorpha</taxon>
        <taxon>Aphelenchoidea</taxon>
        <taxon>Aphelenchoididae</taxon>
        <taxon>Bursaphelenchus</taxon>
    </lineage>
</organism>
<accession>A0A1I7SVM4</accession>
<dbReference type="EMBL" id="CAJFCV020000002">
    <property type="protein sequence ID" value="CAG9101654.1"/>
    <property type="molecule type" value="Genomic_DNA"/>
</dbReference>
<protein>
    <submittedName>
        <fullName evidence="2">(pine wood nematode) hypothetical protein</fullName>
    </submittedName>
</protein>
<dbReference type="AlphaFoldDB" id="A0A1I7SVM4"/>
<name>A0A1I7SVM4_BURXY</name>
<proteinExistence type="predicted"/>
<sequence length="127" mass="14206">MAQNSGVAVQQQLPSTSQGLTLKPVVKASPSVWLKEKINNSPPQRLSTGQLYVHIERILPKYKEAMVIGRVKKMCLLKNEAKPYLEEIAKRRQSLPAKLPSEKPNTPIKSSPKLPQIDSPLKKMKIV</sequence>
<evidence type="ECO:0000256" key="1">
    <source>
        <dbReference type="SAM" id="MobiDB-lite"/>
    </source>
</evidence>
<dbReference type="EMBL" id="CAJFDI010000002">
    <property type="protein sequence ID" value="CAD5217768.1"/>
    <property type="molecule type" value="Genomic_DNA"/>
</dbReference>
<evidence type="ECO:0000313" key="5">
    <source>
        <dbReference type="Proteomes" id="UP000659654"/>
    </source>
</evidence>
<feature type="region of interest" description="Disordered" evidence="1">
    <location>
        <begin position="92"/>
        <end position="127"/>
    </location>
</feature>
<keyword evidence="5" id="KW-1185">Reference proteome</keyword>
<evidence type="ECO:0000313" key="2">
    <source>
        <dbReference type="EMBL" id="CAD5217768.1"/>
    </source>
</evidence>
<gene>
    <name evidence="2" type="ORF">BXYJ_LOCUS5195</name>
</gene>